<organism evidence="2 3">
    <name type="scientific">Zobellella endophytica</name>
    <dbReference type="NCBI Taxonomy" id="2116700"/>
    <lineage>
        <taxon>Bacteria</taxon>
        <taxon>Pseudomonadati</taxon>
        <taxon>Pseudomonadota</taxon>
        <taxon>Gammaproteobacteria</taxon>
        <taxon>Aeromonadales</taxon>
        <taxon>Aeromonadaceae</taxon>
        <taxon>Zobellella</taxon>
    </lineage>
</organism>
<gene>
    <name evidence="2" type="ORF">C7H85_16000</name>
</gene>
<proteinExistence type="predicted"/>
<keyword evidence="3" id="KW-1185">Reference proteome</keyword>
<feature type="domain" description="ParB-like N-terminal" evidence="1">
    <location>
        <begin position="8"/>
        <end position="95"/>
    </location>
</feature>
<dbReference type="CDD" id="cd16400">
    <property type="entry name" value="ParB_Srx_like_nuclease"/>
    <property type="match status" value="1"/>
</dbReference>
<sequence length="131" mass="15100">MLCAKPITLVDIDAIRPNEEVYAEQVDWLVNKIADEKIWRIPLTLDKDSLSIMDGHHRRTAALRLRLKRIPCLLLDYHEVDFISTHPSMQVTPLLVREFSLQGRLFPPKSTRHVFYGPLPTCNISLSLLRG</sequence>
<name>A0A2P7R0K9_9GAMM</name>
<dbReference type="Proteomes" id="UP000240243">
    <property type="component" value="Unassembled WGS sequence"/>
</dbReference>
<dbReference type="RefSeq" id="WP_106730702.1">
    <property type="nucleotide sequence ID" value="NZ_PXYG01000008.1"/>
</dbReference>
<protein>
    <recommendedName>
        <fullName evidence="1">ParB-like N-terminal domain-containing protein</fullName>
    </recommendedName>
</protein>
<dbReference type="InterPro" id="IPR036086">
    <property type="entry name" value="ParB/Sulfiredoxin_sf"/>
</dbReference>
<reference evidence="2 3" key="1">
    <citation type="submission" date="2018-03" db="EMBL/GenBank/DDBJ databases">
        <title>The draft genome of Zobellella sp. 59N8.</title>
        <authorList>
            <person name="Liu L."/>
            <person name="Li L."/>
            <person name="Zhang X."/>
            <person name="Liang L."/>
            <person name="Wang T."/>
        </authorList>
    </citation>
    <scope>NUCLEOTIDE SEQUENCE [LARGE SCALE GENOMIC DNA]</scope>
    <source>
        <strain evidence="2 3">59N8</strain>
    </source>
</reference>
<comment type="caution">
    <text evidence="2">The sequence shown here is derived from an EMBL/GenBank/DDBJ whole genome shotgun (WGS) entry which is preliminary data.</text>
</comment>
<dbReference type="SMART" id="SM00470">
    <property type="entry name" value="ParB"/>
    <property type="match status" value="1"/>
</dbReference>
<dbReference type="Gene3D" id="3.90.1530.10">
    <property type="entry name" value="Conserved hypothetical protein from pyrococcus furiosus pfu- 392566-001, ParB domain"/>
    <property type="match status" value="1"/>
</dbReference>
<dbReference type="OrthoDB" id="8565623at2"/>
<dbReference type="AlphaFoldDB" id="A0A2P7R0K9"/>
<evidence type="ECO:0000313" key="3">
    <source>
        <dbReference type="Proteomes" id="UP000240243"/>
    </source>
</evidence>
<dbReference type="InterPro" id="IPR003115">
    <property type="entry name" value="ParB_N"/>
</dbReference>
<dbReference type="EMBL" id="PXYG01000008">
    <property type="protein sequence ID" value="PSJ43747.1"/>
    <property type="molecule type" value="Genomic_DNA"/>
</dbReference>
<evidence type="ECO:0000313" key="2">
    <source>
        <dbReference type="EMBL" id="PSJ43747.1"/>
    </source>
</evidence>
<accession>A0A2P7R0K9</accession>
<dbReference type="SUPFAM" id="SSF110849">
    <property type="entry name" value="ParB/Sulfiredoxin"/>
    <property type="match status" value="1"/>
</dbReference>
<evidence type="ECO:0000259" key="1">
    <source>
        <dbReference type="SMART" id="SM00470"/>
    </source>
</evidence>